<gene>
    <name evidence="2" type="ORF">Scep_022215</name>
</gene>
<dbReference type="AlphaFoldDB" id="A0AAP0F5Y4"/>
<evidence type="ECO:0000313" key="2">
    <source>
        <dbReference type="EMBL" id="KAK9105371.1"/>
    </source>
</evidence>
<evidence type="ECO:0000313" key="3">
    <source>
        <dbReference type="Proteomes" id="UP001419268"/>
    </source>
</evidence>
<sequence>MKKNGERTSIPNSGILKEKGQRVRASEAPISGRRRRQSRRKPQSQRRQIV</sequence>
<feature type="compositionally biased region" description="Basic residues" evidence="1">
    <location>
        <begin position="32"/>
        <end position="50"/>
    </location>
</feature>
<feature type="compositionally biased region" description="Basic and acidic residues" evidence="1">
    <location>
        <begin position="16"/>
        <end position="25"/>
    </location>
</feature>
<keyword evidence="3" id="KW-1185">Reference proteome</keyword>
<dbReference type="EMBL" id="JBBNAG010000009">
    <property type="protein sequence ID" value="KAK9105371.1"/>
    <property type="molecule type" value="Genomic_DNA"/>
</dbReference>
<comment type="caution">
    <text evidence="2">The sequence shown here is derived from an EMBL/GenBank/DDBJ whole genome shotgun (WGS) entry which is preliminary data.</text>
</comment>
<evidence type="ECO:0000256" key="1">
    <source>
        <dbReference type="SAM" id="MobiDB-lite"/>
    </source>
</evidence>
<organism evidence="2 3">
    <name type="scientific">Stephania cephalantha</name>
    <dbReference type="NCBI Taxonomy" id="152367"/>
    <lineage>
        <taxon>Eukaryota</taxon>
        <taxon>Viridiplantae</taxon>
        <taxon>Streptophyta</taxon>
        <taxon>Embryophyta</taxon>
        <taxon>Tracheophyta</taxon>
        <taxon>Spermatophyta</taxon>
        <taxon>Magnoliopsida</taxon>
        <taxon>Ranunculales</taxon>
        <taxon>Menispermaceae</taxon>
        <taxon>Menispermoideae</taxon>
        <taxon>Cissampelideae</taxon>
        <taxon>Stephania</taxon>
    </lineage>
</organism>
<proteinExistence type="predicted"/>
<protein>
    <submittedName>
        <fullName evidence="2">Uncharacterized protein</fullName>
    </submittedName>
</protein>
<accession>A0AAP0F5Y4</accession>
<feature type="region of interest" description="Disordered" evidence="1">
    <location>
        <begin position="1"/>
        <end position="50"/>
    </location>
</feature>
<dbReference type="Proteomes" id="UP001419268">
    <property type="component" value="Unassembled WGS sequence"/>
</dbReference>
<reference evidence="2 3" key="1">
    <citation type="submission" date="2024-01" db="EMBL/GenBank/DDBJ databases">
        <title>Genome assemblies of Stephania.</title>
        <authorList>
            <person name="Yang L."/>
        </authorList>
    </citation>
    <scope>NUCLEOTIDE SEQUENCE [LARGE SCALE GENOMIC DNA]</scope>
    <source>
        <strain evidence="2">JXDWG</strain>
        <tissue evidence="2">Leaf</tissue>
    </source>
</reference>
<name>A0AAP0F5Y4_9MAGN</name>